<reference evidence="4" key="1">
    <citation type="journal article" date="2019" name="Int. J. Syst. Evol. Microbiol.">
        <title>The Global Catalogue of Microorganisms (GCM) 10K type strain sequencing project: providing services to taxonomists for standard genome sequencing and annotation.</title>
        <authorList>
            <consortium name="The Broad Institute Genomics Platform"/>
            <consortium name="The Broad Institute Genome Sequencing Center for Infectious Disease"/>
            <person name="Wu L."/>
            <person name="Ma J."/>
        </authorList>
    </citation>
    <scope>NUCLEOTIDE SEQUENCE [LARGE SCALE GENOMIC DNA]</scope>
    <source>
        <strain evidence="4">JCM 8542</strain>
    </source>
</reference>
<comment type="caution">
    <text evidence="3">The sequence shown here is derived from an EMBL/GenBank/DDBJ whole genome shotgun (WGS) entry which is preliminary data.</text>
</comment>
<dbReference type="SUPFAM" id="SSF102405">
    <property type="entry name" value="MCP/YpsA-like"/>
    <property type="match status" value="1"/>
</dbReference>
<name>A0ABP3CUH0_9FIRM</name>
<dbReference type="NCBIfam" id="TIGR00732">
    <property type="entry name" value="dprA"/>
    <property type="match status" value="1"/>
</dbReference>
<dbReference type="SUPFAM" id="SSF47781">
    <property type="entry name" value="RuvA domain 2-like"/>
    <property type="match status" value="1"/>
</dbReference>
<keyword evidence="4" id="KW-1185">Reference proteome</keyword>
<feature type="domain" description="Smf/DprA SLOG" evidence="2">
    <location>
        <begin position="81"/>
        <end position="288"/>
    </location>
</feature>
<dbReference type="EMBL" id="BAAACR010000013">
    <property type="protein sequence ID" value="GAA0215661.1"/>
    <property type="molecule type" value="Genomic_DNA"/>
</dbReference>
<gene>
    <name evidence="3" type="primary">dprA</name>
    <name evidence="3" type="ORF">GCM10008919_18610</name>
</gene>
<dbReference type="InterPro" id="IPR057666">
    <property type="entry name" value="DrpA_SLOG"/>
</dbReference>
<evidence type="ECO:0000313" key="4">
    <source>
        <dbReference type="Proteomes" id="UP001500399"/>
    </source>
</evidence>
<dbReference type="Proteomes" id="UP001500399">
    <property type="component" value="Unassembled WGS sequence"/>
</dbReference>
<dbReference type="InterPro" id="IPR003488">
    <property type="entry name" value="DprA"/>
</dbReference>
<dbReference type="Gene3D" id="3.40.50.450">
    <property type="match status" value="1"/>
</dbReference>
<dbReference type="PANTHER" id="PTHR43022">
    <property type="entry name" value="PROTEIN SMF"/>
    <property type="match status" value="1"/>
</dbReference>
<dbReference type="PANTHER" id="PTHR43022:SF1">
    <property type="entry name" value="PROTEIN SMF"/>
    <property type="match status" value="1"/>
</dbReference>
<dbReference type="Pfam" id="PF02481">
    <property type="entry name" value="DNA_processg_A"/>
    <property type="match status" value="1"/>
</dbReference>
<comment type="similarity">
    <text evidence="1">Belongs to the DprA/Smf family.</text>
</comment>
<evidence type="ECO:0000256" key="1">
    <source>
        <dbReference type="ARBA" id="ARBA00006525"/>
    </source>
</evidence>
<dbReference type="InterPro" id="IPR010994">
    <property type="entry name" value="RuvA_2-like"/>
</dbReference>
<dbReference type="RefSeq" id="WP_304986418.1">
    <property type="nucleotide sequence ID" value="NZ_BAAACR010000013.1"/>
</dbReference>
<evidence type="ECO:0000259" key="2">
    <source>
        <dbReference type="Pfam" id="PF02481"/>
    </source>
</evidence>
<protein>
    <submittedName>
        <fullName evidence="3">DNA-processing protein DprA</fullName>
    </submittedName>
</protein>
<evidence type="ECO:0000313" key="3">
    <source>
        <dbReference type="EMBL" id="GAA0215661.1"/>
    </source>
</evidence>
<sequence>MEDRWYLAALLQCRHIGSVRMHRLCVAVPDVRAIWSMNAEELRETGALTDTLAESLARHCAMHPDLPAQIREDCARLDIALITIDDADYPVILREIFDPPLVLYCRGTLIPDARRIGMVGARKFTAYGEAAAMEFAERLAAAGVTVVSGAARGIDTRAHRGALRGGRTVAVLGCGIDISYPPENRRLLSQIVETGGAVISEYAPGTQPLPVFFPARNRIISGLSEGVLVVEAAQRSGSLITAEMALSEGRDVYAIPGSIYSPQSGGCHNLIRAGAQLVEAPQEILAEMHLVDPPRRSVREQLTPEESRIYQVLSFDHALSMDEIIDSLPEDRTANIPLLLLQMQLKGIVTENEMHAYRRVERN</sequence>
<accession>A0ABP3CUH0</accession>
<proteinExistence type="inferred from homology"/>
<organism evidence="3 4">
    <name type="scientific">Selenomonas dianae</name>
    <dbReference type="NCBI Taxonomy" id="135079"/>
    <lineage>
        <taxon>Bacteria</taxon>
        <taxon>Bacillati</taxon>
        <taxon>Bacillota</taxon>
        <taxon>Negativicutes</taxon>
        <taxon>Selenomonadales</taxon>
        <taxon>Selenomonadaceae</taxon>
        <taxon>Selenomonas</taxon>
    </lineage>
</organism>